<sequence length="313" mass="31931">MTATAIRKSALAGLGIVSILALSACAQVPASDQVSACEPTTNFQVERSGEGDGQVITEGAITAFDLTVAFEDGTEIIPQTAVVDMGDGTASPANLNYLSAFPLAAFGGMSVDLSSVGEALRCAQAGQQVNATMRVDQFFPEELSASMGDDLNSQNVIVTANIDSVYHSAATGRINPQQNGIPAVVSAPDGTPGVTMPQESAPTEQRVGVTINGFGAPVTEGQKLTLHLSAFTWTDSTQILTTWGNAGPALQLLAGAGDGFYDISTELIGKSVGSQVVIVLPASTIAADTESDFGSDLGSGDAVVFVIDILGAE</sequence>
<keyword evidence="3" id="KW-1185">Reference proteome</keyword>
<proteinExistence type="predicted"/>
<dbReference type="PROSITE" id="PS51257">
    <property type="entry name" value="PROKAR_LIPOPROTEIN"/>
    <property type="match status" value="1"/>
</dbReference>
<comment type="caution">
    <text evidence="2">The sequence shown here is derived from an EMBL/GenBank/DDBJ whole genome shotgun (WGS) entry which is preliminary data.</text>
</comment>
<protein>
    <recommendedName>
        <fullName evidence="4">Peptidylprolyl isomerase</fullName>
    </recommendedName>
</protein>
<feature type="chain" id="PRO_5039341820" description="Peptidylprolyl isomerase" evidence="1">
    <location>
        <begin position="27"/>
        <end position="313"/>
    </location>
</feature>
<gene>
    <name evidence="2" type="ORF">F8O05_05080</name>
</gene>
<evidence type="ECO:0000313" key="2">
    <source>
        <dbReference type="EMBL" id="KAB1644153.1"/>
    </source>
</evidence>
<dbReference type="EMBL" id="WBKB01000002">
    <property type="protein sequence ID" value="KAB1644153.1"/>
    <property type="molecule type" value="Genomic_DNA"/>
</dbReference>
<organism evidence="2 3">
    <name type="scientific">Gulosibacter chungangensis</name>
    <dbReference type="NCBI Taxonomy" id="979746"/>
    <lineage>
        <taxon>Bacteria</taxon>
        <taxon>Bacillati</taxon>
        <taxon>Actinomycetota</taxon>
        <taxon>Actinomycetes</taxon>
        <taxon>Micrococcales</taxon>
        <taxon>Microbacteriaceae</taxon>
        <taxon>Gulosibacter</taxon>
    </lineage>
</organism>
<dbReference type="AlphaFoldDB" id="A0A7J5BFK0"/>
<dbReference type="Proteomes" id="UP000433493">
    <property type="component" value="Unassembled WGS sequence"/>
</dbReference>
<dbReference type="RefSeq" id="WP_158051656.1">
    <property type="nucleotide sequence ID" value="NZ_WBKB01000002.1"/>
</dbReference>
<keyword evidence="1" id="KW-0732">Signal</keyword>
<accession>A0A7J5BFK0</accession>
<evidence type="ECO:0000256" key="1">
    <source>
        <dbReference type="SAM" id="SignalP"/>
    </source>
</evidence>
<name>A0A7J5BFK0_9MICO</name>
<feature type="signal peptide" evidence="1">
    <location>
        <begin position="1"/>
        <end position="26"/>
    </location>
</feature>
<evidence type="ECO:0008006" key="4">
    <source>
        <dbReference type="Google" id="ProtNLM"/>
    </source>
</evidence>
<dbReference type="OrthoDB" id="25996at2"/>
<evidence type="ECO:0000313" key="3">
    <source>
        <dbReference type="Proteomes" id="UP000433493"/>
    </source>
</evidence>
<reference evidence="2 3" key="1">
    <citation type="submission" date="2019-09" db="EMBL/GenBank/DDBJ databases">
        <title>Phylogeny of genus Pseudoclavibacter and closely related genus.</title>
        <authorList>
            <person name="Li Y."/>
        </authorList>
    </citation>
    <scope>NUCLEOTIDE SEQUENCE [LARGE SCALE GENOMIC DNA]</scope>
    <source>
        <strain evidence="2 3">KCTC 13959</strain>
    </source>
</reference>